<gene>
    <name evidence="1" type="primary">BnaC08g40380D</name>
    <name evidence="1" type="ORF">GSBRNA2T00090494001</name>
</gene>
<dbReference type="Gramene" id="CDY16085">
    <property type="protein sequence ID" value="CDY16085"/>
    <property type="gene ID" value="GSBRNA2T00090494001"/>
</dbReference>
<dbReference type="AlphaFoldDB" id="A0A078FNS6"/>
<sequence>MGNMMSQNHRSSHVDLIYFTDIPSTIANMTGGYANSGDTEACERVLEKMLEIINGISNWSKLVNQEETQLILG</sequence>
<organism evidence="1 2">
    <name type="scientific">Brassica napus</name>
    <name type="common">Rape</name>
    <dbReference type="NCBI Taxonomy" id="3708"/>
    <lineage>
        <taxon>Eukaryota</taxon>
        <taxon>Viridiplantae</taxon>
        <taxon>Streptophyta</taxon>
        <taxon>Embryophyta</taxon>
        <taxon>Tracheophyta</taxon>
        <taxon>Spermatophyta</taxon>
        <taxon>Magnoliopsida</taxon>
        <taxon>eudicotyledons</taxon>
        <taxon>Gunneridae</taxon>
        <taxon>Pentapetalae</taxon>
        <taxon>rosids</taxon>
        <taxon>malvids</taxon>
        <taxon>Brassicales</taxon>
        <taxon>Brassicaceae</taxon>
        <taxon>Brassiceae</taxon>
        <taxon>Brassica</taxon>
    </lineage>
</organism>
<evidence type="ECO:0000313" key="2">
    <source>
        <dbReference type="Proteomes" id="UP000028999"/>
    </source>
</evidence>
<keyword evidence="2" id="KW-1185">Reference proteome</keyword>
<dbReference type="PaxDb" id="3708-A0A078FNS6"/>
<dbReference type="Proteomes" id="UP000028999">
    <property type="component" value="Unassembled WGS sequence"/>
</dbReference>
<protein>
    <submittedName>
        <fullName evidence="1">BnaC08g40380D protein</fullName>
    </submittedName>
</protein>
<accession>A0A078FNS6</accession>
<proteinExistence type="predicted"/>
<reference evidence="1 2" key="1">
    <citation type="journal article" date="2014" name="Science">
        <title>Plant genetics. Early allopolyploid evolution in the post-Neolithic Brassica napus oilseed genome.</title>
        <authorList>
            <person name="Chalhoub B."/>
            <person name="Denoeud F."/>
            <person name="Liu S."/>
            <person name="Parkin I.A."/>
            <person name="Tang H."/>
            <person name="Wang X."/>
            <person name="Chiquet J."/>
            <person name="Belcram H."/>
            <person name="Tong C."/>
            <person name="Samans B."/>
            <person name="Correa M."/>
            <person name="Da Silva C."/>
            <person name="Just J."/>
            <person name="Falentin C."/>
            <person name="Koh C.S."/>
            <person name="Le Clainche I."/>
            <person name="Bernard M."/>
            <person name="Bento P."/>
            <person name="Noel B."/>
            <person name="Labadie K."/>
            <person name="Alberti A."/>
            <person name="Charles M."/>
            <person name="Arnaud D."/>
            <person name="Guo H."/>
            <person name="Daviaud C."/>
            <person name="Alamery S."/>
            <person name="Jabbari K."/>
            <person name="Zhao M."/>
            <person name="Edger P.P."/>
            <person name="Chelaifa H."/>
            <person name="Tack D."/>
            <person name="Lassalle G."/>
            <person name="Mestiri I."/>
            <person name="Schnel N."/>
            <person name="Le Paslier M.C."/>
            <person name="Fan G."/>
            <person name="Renault V."/>
            <person name="Bayer P.E."/>
            <person name="Golicz A.A."/>
            <person name="Manoli S."/>
            <person name="Lee T.H."/>
            <person name="Thi V.H."/>
            <person name="Chalabi S."/>
            <person name="Hu Q."/>
            <person name="Fan C."/>
            <person name="Tollenaere R."/>
            <person name="Lu Y."/>
            <person name="Battail C."/>
            <person name="Shen J."/>
            <person name="Sidebottom C.H."/>
            <person name="Wang X."/>
            <person name="Canaguier A."/>
            <person name="Chauveau A."/>
            <person name="Berard A."/>
            <person name="Deniot G."/>
            <person name="Guan M."/>
            <person name="Liu Z."/>
            <person name="Sun F."/>
            <person name="Lim Y.P."/>
            <person name="Lyons E."/>
            <person name="Town C.D."/>
            <person name="Bancroft I."/>
            <person name="Wang X."/>
            <person name="Meng J."/>
            <person name="Ma J."/>
            <person name="Pires J.C."/>
            <person name="King G.J."/>
            <person name="Brunel D."/>
            <person name="Delourme R."/>
            <person name="Renard M."/>
            <person name="Aury J.M."/>
            <person name="Adams K.L."/>
            <person name="Batley J."/>
            <person name="Snowdon R.J."/>
            <person name="Tost J."/>
            <person name="Edwards D."/>
            <person name="Zhou Y."/>
            <person name="Hua W."/>
            <person name="Sharpe A.G."/>
            <person name="Paterson A.H."/>
            <person name="Guan C."/>
            <person name="Wincker P."/>
        </authorList>
    </citation>
    <scope>NUCLEOTIDE SEQUENCE [LARGE SCALE GENOMIC DNA]</scope>
    <source>
        <strain evidence="2">cv. Darmor-bzh</strain>
    </source>
</reference>
<evidence type="ECO:0000313" key="1">
    <source>
        <dbReference type="EMBL" id="CDY16085.1"/>
    </source>
</evidence>
<dbReference type="EMBL" id="LK032060">
    <property type="protein sequence ID" value="CDY16085.1"/>
    <property type="molecule type" value="Genomic_DNA"/>
</dbReference>
<name>A0A078FNS6_BRANA</name>